<keyword evidence="3" id="KW-1185">Reference proteome</keyword>
<dbReference type="PANTHER" id="PTHR43861">
    <property type="entry name" value="TRANS-ACONITATE 2-METHYLTRANSFERASE-RELATED"/>
    <property type="match status" value="1"/>
</dbReference>
<reference evidence="2 3" key="1">
    <citation type="submission" date="2020-05" db="EMBL/GenBank/DDBJ databases">
        <title>Genome sequence of Kribbella sandramycini ATCC 39419.</title>
        <authorList>
            <person name="Maclea K.S."/>
            <person name="Fair J.L."/>
        </authorList>
    </citation>
    <scope>NUCLEOTIDE SEQUENCE [LARGE SCALE GENOMIC DNA]</scope>
    <source>
        <strain evidence="2 3">ATCC 39419</strain>
    </source>
</reference>
<dbReference type="Gene3D" id="3.40.50.150">
    <property type="entry name" value="Vaccinia Virus protein VP39"/>
    <property type="match status" value="1"/>
</dbReference>
<dbReference type="AlphaFoldDB" id="A0A7Y4KYU6"/>
<dbReference type="GO" id="GO:0032259">
    <property type="term" value="P:methylation"/>
    <property type="evidence" value="ECO:0007669"/>
    <property type="project" value="UniProtKB-KW"/>
</dbReference>
<gene>
    <name evidence="2" type="ORF">HPO96_09365</name>
</gene>
<dbReference type="GO" id="GO:0008168">
    <property type="term" value="F:methyltransferase activity"/>
    <property type="evidence" value="ECO:0007669"/>
    <property type="project" value="UniProtKB-KW"/>
</dbReference>
<organism evidence="2 3">
    <name type="scientific">Kribbella sandramycini</name>
    <dbReference type="NCBI Taxonomy" id="60450"/>
    <lineage>
        <taxon>Bacteria</taxon>
        <taxon>Bacillati</taxon>
        <taxon>Actinomycetota</taxon>
        <taxon>Actinomycetes</taxon>
        <taxon>Propionibacteriales</taxon>
        <taxon>Kribbellaceae</taxon>
        <taxon>Kribbella</taxon>
    </lineage>
</organism>
<evidence type="ECO:0000259" key="1">
    <source>
        <dbReference type="Pfam" id="PF08242"/>
    </source>
</evidence>
<dbReference type="InterPro" id="IPR013217">
    <property type="entry name" value="Methyltransf_12"/>
</dbReference>
<comment type="caution">
    <text evidence="2">The sequence shown here is derived from an EMBL/GenBank/DDBJ whole genome shotgun (WGS) entry which is preliminary data.</text>
</comment>
<proteinExistence type="predicted"/>
<evidence type="ECO:0000313" key="2">
    <source>
        <dbReference type="EMBL" id="NOL40452.1"/>
    </source>
</evidence>
<name>A0A7Y4KYU6_9ACTN</name>
<dbReference type="CDD" id="cd02440">
    <property type="entry name" value="AdoMet_MTases"/>
    <property type="match status" value="1"/>
</dbReference>
<dbReference type="EMBL" id="JABJRC010000002">
    <property type="protein sequence ID" value="NOL40452.1"/>
    <property type="molecule type" value="Genomic_DNA"/>
</dbReference>
<accession>A0A7Y4KYU6</accession>
<dbReference type="Proteomes" id="UP000534306">
    <property type="component" value="Unassembled WGS sequence"/>
</dbReference>
<dbReference type="SUPFAM" id="SSF53335">
    <property type="entry name" value="S-adenosyl-L-methionine-dependent methyltransferases"/>
    <property type="match status" value="1"/>
</dbReference>
<feature type="domain" description="Methyltransferase type 12" evidence="1">
    <location>
        <begin position="71"/>
        <end position="163"/>
    </location>
</feature>
<protein>
    <submittedName>
        <fullName evidence="2">Class I SAM-dependent methyltransferase</fullName>
    </submittedName>
</protein>
<keyword evidence="2" id="KW-0808">Transferase</keyword>
<evidence type="ECO:0000313" key="3">
    <source>
        <dbReference type="Proteomes" id="UP000534306"/>
    </source>
</evidence>
<dbReference type="InterPro" id="IPR029063">
    <property type="entry name" value="SAM-dependent_MTases_sf"/>
</dbReference>
<dbReference type="Pfam" id="PF08242">
    <property type="entry name" value="Methyltransf_12"/>
    <property type="match status" value="1"/>
</dbReference>
<dbReference type="PANTHER" id="PTHR43861:SF1">
    <property type="entry name" value="TRANS-ACONITATE 2-METHYLTRANSFERASE"/>
    <property type="match status" value="1"/>
</dbReference>
<keyword evidence="2" id="KW-0489">Methyltransferase</keyword>
<sequence length="293" mass="31361">MERCVPGSASGNSLADCASRYARSASQVQSDGMTHGHGQAEILELDAEVLREQTAGIVSWLPVEQEPREIVDLAAGTGAGTFALLERFPAAQVTAVDASAAHLEQLRAKGGGVRTVVADLDDEVWPELGTPELVWASASMHHLADPDAALRKVRALLAPDGLFAVVEVAGQPRFLPGDAVEEQLHAAADRLHADQLPHRGADWGPMLRKAGFTVAAEVTIDVEIEGSRTPGVGRYALGVLSRLRHSPAVAELSAEDLTALDQLLDTAHPHSLLRRTDLVLHTQRRVWAAHREN</sequence>